<dbReference type="EMBL" id="APMQ01000001">
    <property type="protein sequence ID" value="ENZ79642.1"/>
    <property type="molecule type" value="Genomic_DNA"/>
</dbReference>
<accession>R0EE98</accession>
<evidence type="ECO:0000313" key="1">
    <source>
        <dbReference type="EMBL" id="ENZ79642.1"/>
    </source>
</evidence>
<evidence type="ECO:0008006" key="3">
    <source>
        <dbReference type="Google" id="ProtNLM"/>
    </source>
</evidence>
<organism evidence="1 2">
    <name type="scientific">Ralstonia pickettii OR214</name>
    <dbReference type="NCBI Taxonomy" id="1264675"/>
    <lineage>
        <taxon>Bacteria</taxon>
        <taxon>Pseudomonadati</taxon>
        <taxon>Pseudomonadota</taxon>
        <taxon>Betaproteobacteria</taxon>
        <taxon>Burkholderiales</taxon>
        <taxon>Burkholderiaceae</taxon>
        <taxon>Ralstonia</taxon>
    </lineage>
</organism>
<dbReference type="RefSeq" id="WP_004626083.1">
    <property type="nucleotide sequence ID" value="NZ_APMQ01000001.1"/>
</dbReference>
<comment type="caution">
    <text evidence="1">The sequence shown here is derived from an EMBL/GenBank/DDBJ whole genome shotgun (WGS) entry which is preliminary data.</text>
</comment>
<dbReference type="PATRIC" id="fig|1264675.3.peg.56"/>
<name>R0EE98_RALPI</name>
<sequence length="88" mass="9818">MLYSPPSAEALAKLKSELNLSNSQMAGLFGVSDARQWRKYTGDERKLSAQLLFFAMARLELDAETIERVLNRMREAGATIDLDSPSQP</sequence>
<gene>
    <name evidence="1" type="ORF">OR214_00059</name>
</gene>
<dbReference type="AlphaFoldDB" id="R0EE98"/>
<proteinExistence type="predicted"/>
<reference evidence="1 2" key="1">
    <citation type="journal article" date="2013" name="Genome Announc.">
        <title>Draft Genome Sequence for Ralstonia sp. Strain OR214, a Bacterium with Potential for Bioremediation.</title>
        <authorList>
            <person name="Utturkar S.M."/>
            <person name="Bollmann A."/>
            <person name="Brzoska R.M."/>
            <person name="Klingeman D.M."/>
            <person name="Epstein S.E."/>
            <person name="Palumbo A.V."/>
            <person name="Brown S.D."/>
        </authorList>
    </citation>
    <scope>NUCLEOTIDE SEQUENCE [LARGE SCALE GENOMIC DNA]</scope>
    <source>
        <strain evidence="1 2">OR214</strain>
    </source>
</reference>
<dbReference type="Proteomes" id="UP000013280">
    <property type="component" value="Unassembled WGS sequence"/>
</dbReference>
<evidence type="ECO:0000313" key="2">
    <source>
        <dbReference type="Proteomes" id="UP000013280"/>
    </source>
</evidence>
<protein>
    <recommendedName>
        <fullName evidence="3">HTH cro/C1-type domain-containing protein</fullName>
    </recommendedName>
</protein>